<dbReference type="AlphaFoldDB" id="A0A1I2DFJ1"/>
<comment type="similarity">
    <text evidence="1">Belongs to the AHA1 family.</text>
</comment>
<dbReference type="Pfam" id="PF08327">
    <property type="entry name" value="AHSA1"/>
    <property type="match status" value="2"/>
</dbReference>
<dbReference type="STRING" id="1045775.SAMN05216378_4094"/>
<name>A0A1I2DFJ1_9BACL</name>
<evidence type="ECO:0000313" key="3">
    <source>
        <dbReference type="EMBL" id="SFE79362.1"/>
    </source>
</evidence>
<dbReference type="RefSeq" id="WP_175532928.1">
    <property type="nucleotide sequence ID" value="NZ_FOMT01000004.1"/>
</dbReference>
<accession>A0A1I2DFJ1</accession>
<dbReference type="SUPFAM" id="SSF55961">
    <property type="entry name" value="Bet v1-like"/>
    <property type="match status" value="2"/>
</dbReference>
<gene>
    <name evidence="3" type="ORF">SAMN05216378_4094</name>
</gene>
<dbReference type="InterPro" id="IPR013538">
    <property type="entry name" value="ASHA1/2-like_C"/>
</dbReference>
<keyword evidence="4" id="KW-1185">Reference proteome</keyword>
<protein>
    <submittedName>
        <fullName evidence="3">Uncharacterized conserved protein YndB, AHSA1/START domain</fullName>
    </submittedName>
</protein>
<feature type="domain" description="Activator of Hsp90 ATPase homologue 1/2-like C-terminal" evidence="2">
    <location>
        <begin position="173"/>
        <end position="300"/>
    </location>
</feature>
<dbReference type="Gene3D" id="3.30.530.20">
    <property type="match status" value="2"/>
</dbReference>
<evidence type="ECO:0000313" key="4">
    <source>
        <dbReference type="Proteomes" id="UP000198855"/>
    </source>
</evidence>
<dbReference type="InterPro" id="IPR023393">
    <property type="entry name" value="START-like_dom_sf"/>
</dbReference>
<evidence type="ECO:0000256" key="1">
    <source>
        <dbReference type="ARBA" id="ARBA00006817"/>
    </source>
</evidence>
<evidence type="ECO:0000259" key="2">
    <source>
        <dbReference type="Pfam" id="PF08327"/>
    </source>
</evidence>
<sequence>MLATISQESTGYTVTFERILHHSREEVWSYFTDNEKLPKWFSELRAEDLREGGQLSFNMGDGTYETMMITAYELQSVLAFTWGDDMAVRFEFHEVAGGCRLLLIESIYKPSEHTPKDLAGWHVCLEVIASLLDNGRPLANRREDWKHWYPKYADALQQLKSYVVEVSTDLEQPIAAVWRAITEAEALSQWYSPGSPWEITALREGATALFHHSPSKYHAGTEVTTLQALITAYEPPERFALRWDYTGVNDVPVTTTFRLHEHKGRTTVTMSESGYENAEQAEPVKRGYTMSLANLKAYLEGKPLPY</sequence>
<dbReference type="CDD" id="cd08899">
    <property type="entry name" value="SRPBCC_CalC_Aha1-like_6"/>
    <property type="match status" value="1"/>
</dbReference>
<dbReference type="Proteomes" id="UP000198855">
    <property type="component" value="Unassembled WGS sequence"/>
</dbReference>
<proteinExistence type="inferred from homology"/>
<dbReference type="EMBL" id="FOMT01000004">
    <property type="protein sequence ID" value="SFE79362.1"/>
    <property type="molecule type" value="Genomic_DNA"/>
</dbReference>
<organism evidence="3 4">
    <name type="scientific">Paenibacillus catalpae</name>
    <dbReference type="NCBI Taxonomy" id="1045775"/>
    <lineage>
        <taxon>Bacteria</taxon>
        <taxon>Bacillati</taxon>
        <taxon>Bacillota</taxon>
        <taxon>Bacilli</taxon>
        <taxon>Bacillales</taxon>
        <taxon>Paenibacillaceae</taxon>
        <taxon>Paenibacillus</taxon>
    </lineage>
</organism>
<feature type="domain" description="Activator of Hsp90 ATPase homologue 1/2-like C-terminal" evidence="2">
    <location>
        <begin position="22"/>
        <end position="132"/>
    </location>
</feature>
<reference evidence="4" key="1">
    <citation type="submission" date="2016-10" db="EMBL/GenBank/DDBJ databases">
        <authorList>
            <person name="Varghese N."/>
            <person name="Submissions S."/>
        </authorList>
    </citation>
    <scope>NUCLEOTIDE SEQUENCE [LARGE SCALE GENOMIC DNA]</scope>
    <source>
        <strain evidence="4">CGMCC 1.10784</strain>
    </source>
</reference>